<evidence type="ECO:0000256" key="3">
    <source>
        <dbReference type="ARBA" id="ARBA00022737"/>
    </source>
</evidence>
<keyword evidence="5 6" id="KW-0812">Transmembrane</keyword>
<dbReference type="Pfam" id="PF00153">
    <property type="entry name" value="Mito_carr"/>
    <property type="match status" value="1"/>
</dbReference>
<evidence type="ECO:0000313" key="8">
    <source>
        <dbReference type="Proteomes" id="UP000729402"/>
    </source>
</evidence>
<reference evidence="7" key="2">
    <citation type="submission" date="2021-02" db="EMBL/GenBank/DDBJ databases">
        <authorList>
            <person name="Kimball J.A."/>
            <person name="Haas M.W."/>
            <person name="Macchietto M."/>
            <person name="Kono T."/>
            <person name="Duquette J."/>
            <person name="Shao M."/>
        </authorList>
    </citation>
    <scope>NUCLEOTIDE SEQUENCE</scope>
    <source>
        <tissue evidence="7">Fresh leaf tissue</tissue>
    </source>
</reference>
<keyword evidence="8" id="KW-1185">Reference proteome</keyword>
<feature type="repeat" description="Solcar" evidence="5">
    <location>
        <begin position="16"/>
        <end position="95"/>
    </location>
</feature>
<dbReference type="AlphaFoldDB" id="A0A8J5VUW6"/>
<reference evidence="7" key="1">
    <citation type="journal article" date="2021" name="bioRxiv">
        <title>Whole Genome Assembly and Annotation of Northern Wild Rice, Zizania palustris L., Supports a Whole Genome Duplication in the Zizania Genus.</title>
        <authorList>
            <person name="Haas M."/>
            <person name="Kono T."/>
            <person name="Macchietto M."/>
            <person name="Millas R."/>
            <person name="McGilp L."/>
            <person name="Shao M."/>
            <person name="Duquette J."/>
            <person name="Hirsch C.N."/>
            <person name="Kimball J."/>
        </authorList>
    </citation>
    <scope>NUCLEOTIDE SEQUENCE</scope>
    <source>
        <tissue evidence="7">Fresh leaf tissue</tissue>
    </source>
</reference>
<dbReference type="PANTHER" id="PTHR45618">
    <property type="entry name" value="MITOCHONDRIAL DICARBOXYLATE CARRIER-RELATED"/>
    <property type="match status" value="1"/>
</dbReference>
<dbReference type="EMBL" id="JAAALK010000086">
    <property type="protein sequence ID" value="KAG8082215.1"/>
    <property type="molecule type" value="Genomic_DNA"/>
</dbReference>
<accession>A0A8J5VUW6</accession>
<gene>
    <name evidence="7" type="ORF">GUJ93_ZPchr0014g46855</name>
</gene>
<name>A0A8J5VUW6_ZIZPA</name>
<sequence length="95" mass="10005">MTAVSCVSPASGGREVGLLEKAPVGGVSGIGAQMLVSPADLTNLRMQAHSRLLSQGIQPRHTGVLDALTNITQVEGFPRVWKGNNLELPSRCNQN</sequence>
<dbReference type="PROSITE" id="PS50920">
    <property type="entry name" value="SOLCAR"/>
    <property type="match status" value="1"/>
</dbReference>
<comment type="caution">
    <text evidence="7">The sequence shown here is derived from an EMBL/GenBank/DDBJ whole genome shotgun (WGS) entry which is preliminary data.</text>
</comment>
<comment type="similarity">
    <text evidence="1 6">Belongs to the mitochondrial carrier (TC 2.A.29) family.</text>
</comment>
<protein>
    <submittedName>
        <fullName evidence="7">Uncharacterized protein</fullName>
    </submittedName>
</protein>
<dbReference type="InterPro" id="IPR050391">
    <property type="entry name" value="Mito_Metabolite_Transporter"/>
</dbReference>
<dbReference type="InterPro" id="IPR018108">
    <property type="entry name" value="MCP_transmembrane"/>
</dbReference>
<evidence type="ECO:0000256" key="6">
    <source>
        <dbReference type="RuleBase" id="RU000488"/>
    </source>
</evidence>
<keyword evidence="5" id="KW-0472">Membrane</keyword>
<keyword evidence="2 6" id="KW-0813">Transport</keyword>
<dbReference type="OrthoDB" id="756301at2759"/>
<evidence type="ECO:0000256" key="2">
    <source>
        <dbReference type="ARBA" id="ARBA00022448"/>
    </source>
</evidence>
<proteinExistence type="inferred from homology"/>
<keyword evidence="4" id="KW-1133">Transmembrane helix</keyword>
<evidence type="ECO:0000313" key="7">
    <source>
        <dbReference type="EMBL" id="KAG8082215.1"/>
    </source>
</evidence>
<keyword evidence="3" id="KW-0677">Repeat</keyword>
<organism evidence="7 8">
    <name type="scientific">Zizania palustris</name>
    <name type="common">Northern wild rice</name>
    <dbReference type="NCBI Taxonomy" id="103762"/>
    <lineage>
        <taxon>Eukaryota</taxon>
        <taxon>Viridiplantae</taxon>
        <taxon>Streptophyta</taxon>
        <taxon>Embryophyta</taxon>
        <taxon>Tracheophyta</taxon>
        <taxon>Spermatophyta</taxon>
        <taxon>Magnoliopsida</taxon>
        <taxon>Liliopsida</taxon>
        <taxon>Poales</taxon>
        <taxon>Poaceae</taxon>
        <taxon>BOP clade</taxon>
        <taxon>Oryzoideae</taxon>
        <taxon>Oryzeae</taxon>
        <taxon>Zizaniinae</taxon>
        <taxon>Zizania</taxon>
    </lineage>
</organism>
<evidence type="ECO:0000256" key="1">
    <source>
        <dbReference type="ARBA" id="ARBA00006375"/>
    </source>
</evidence>
<dbReference type="Proteomes" id="UP000729402">
    <property type="component" value="Unassembled WGS sequence"/>
</dbReference>
<evidence type="ECO:0000256" key="4">
    <source>
        <dbReference type="ARBA" id="ARBA00022989"/>
    </source>
</evidence>
<evidence type="ECO:0000256" key="5">
    <source>
        <dbReference type="PROSITE-ProRule" id="PRU00282"/>
    </source>
</evidence>
<dbReference type="GO" id="GO:0016020">
    <property type="term" value="C:membrane"/>
    <property type="evidence" value="ECO:0007669"/>
    <property type="project" value="UniProtKB-UniRule"/>
</dbReference>